<dbReference type="PANTHER" id="PTHR24082:SF283">
    <property type="entry name" value="NUCLEAR HORMONE RECEPTOR HR96"/>
    <property type="match status" value="1"/>
</dbReference>
<evidence type="ECO:0000313" key="8">
    <source>
        <dbReference type="EnsemblMetazoa" id="tetur08g06930.1"/>
    </source>
</evidence>
<dbReference type="GO" id="GO:0045944">
    <property type="term" value="P:positive regulation of transcription by RNA polymerase II"/>
    <property type="evidence" value="ECO:0007669"/>
    <property type="project" value="TreeGrafter"/>
</dbReference>
<dbReference type="EMBL" id="CAEY01001958">
    <property type="status" value="NOT_ANNOTATED_CDS"/>
    <property type="molecule type" value="Genomic_DNA"/>
</dbReference>
<keyword evidence="7" id="KW-0675">Receptor</keyword>
<keyword evidence="6" id="KW-0804">Transcription</keyword>
<dbReference type="InterPro" id="IPR035500">
    <property type="entry name" value="NHR-like_dom_sf"/>
</dbReference>
<evidence type="ECO:0000256" key="6">
    <source>
        <dbReference type="ARBA" id="ARBA00023163"/>
    </source>
</evidence>
<keyword evidence="4" id="KW-0805">Transcription regulation</keyword>
<evidence type="ECO:0000256" key="7">
    <source>
        <dbReference type="ARBA" id="ARBA00023170"/>
    </source>
</evidence>
<dbReference type="eggNOG" id="KOG3575">
    <property type="taxonomic scope" value="Eukaryota"/>
</dbReference>
<evidence type="ECO:0008006" key="10">
    <source>
        <dbReference type="Google" id="ProtNLM"/>
    </source>
</evidence>
<proteinExistence type="predicted"/>
<evidence type="ECO:0000256" key="4">
    <source>
        <dbReference type="ARBA" id="ARBA00023015"/>
    </source>
</evidence>
<keyword evidence="3" id="KW-0862">Zinc</keyword>
<evidence type="ECO:0000256" key="1">
    <source>
        <dbReference type="ARBA" id="ARBA00022723"/>
    </source>
</evidence>
<dbReference type="HOGENOM" id="CLU_1206147_0_0_1"/>
<dbReference type="GO" id="GO:0030154">
    <property type="term" value="P:cell differentiation"/>
    <property type="evidence" value="ECO:0007669"/>
    <property type="project" value="TreeGrafter"/>
</dbReference>
<evidence type="ECO:0000256" key="2">
    <source>
        <dbReference type="ARBA" id="ARBA00022771"/>
    </source>
</evidence>
<evidence type="ECO:0000313" key="9">
    <source>
        <dbReference type="Proteomes" id="UP000015104"/>
    </source>
</evidence>
<dbReference type="STRING" id="32264.T1KCA4"/>
<organism evidence="8 9">
    <name type="scientific">Tetranychus urticae</name>
    <name type="common">Two-spotted spider mite</name>
    <dbReference type="NCBI Taxonomy" id="32264"/>
    <lineage>
        <taxon>Eukaryota</taxon>
        <taxon>Metazoa</taxon>
        <taxon>Ecdysozoa</taxon>
        <taxon>Arthropoda</taxon>
        <taxon>Chelicerata</taxon>
        <taxon>Arachnida</taxon>
        <taxon>Acari</taxon>
        <taxon>Acariformes</taxon>
        <taxon>Trombidiformes</taxon>
        <taxon>Prostigmata</taxon>
        <taxon>Eleutherengona</taxon>
        <taxon>Raphignathae</taxon>
        <taxon>Tetranychoidea</taxon>
        <taxon>Tetranychidae</taxon>
        <taxon>Tetranychus</taxon>
    </lineage>
</organism>
<protein>
    <recommendedName>
        <fullName evidence="10">NR LBD domain-containing protein</fullName>
    </recommendedName>
</protein>
<dbReference type="GO" id="GO:0000122">
    <property type="term" value="P:negative regulation of transcription by RNA polymerase II"/>
    <property type="evidence" value="ECO:0007669"/>
    <property type="project" value="TreeGrafter"/>
</dbReference>
<dbReference type="GO" id="GO:0008270">
    <property type="term" value="F:zinc ion binding"/>
    <property type="evidence" value="ECO:0007669"/>
    <property type="project" value="UniProtKB-KW"/>
</dbReference>
<dbReference type="PANTHER" id="PTHR24082">
    <property type="entry name" value="NUCLEAR HORMONE RECEPTOR"/>
    <property type="match status" value="1"/>
</dbReference>
<keyword evidence="9" id="KW-1185">Reference proteome</keyword>
<keyword evidence="2" id="KW-0863">Zinc-finger</keyword>
<reference evidence="9" key="1">
    <citation type="submission" date="2011-08" db="EMBL/GenBank/DDBJ databases">
        <authorList>
            <person name="Rombauts S."/>
        </authorList>
    </citation>
    <scope>NUCLEOTIDE SEQUENCE</scope>
    <source>
        <strain evidence="9">London</strain>
    </source>
</reference>
<accession>T1KCA4</accession>
<dbReference type="AlphaFoldDB" id="T1KCA4"/>
<dbReference type="GO" id="GO:0000978">
    <property type="term" value="F:RNA polymerase II cis-regulatory region sequence-specific DNA binding"/>
    <property type="evidence" value="ECO:0007669"/>
    <property type="project" value="TreeGrafter"/>
</dbReference>
<keyword evidence="1" id="KW-0479">Metal-binding</keyword>
<evidence type="ECO:0000256" key="3">
    <source>
        <dbReference type="ARBA" id="ARBA00022833"/>
    </source>
</evidence>
<dbReference type="InterPro" id="IPR050234">
    <property type="entry name" value="Nuclear_hormone_rcpt_NR1"/>
</dbReference>
<evidence type="ECO:0000256" key="5">
    <source>
        <dbReference type="ARBA" id="ARBA00023125"/>
    </source>
</evidence>
<dbReference type="Gene3D" id="1.10.565.10">
    <property type="entry name" value="Retinoid X Receptor"/>
    <property type="match status" value="1"/>
</dbReference>
<name>T1KCA4_TETUR</name>
<dbReference type="GO" id="GO:0004879">
    <property type="term" value="F:nuclear receptor activity"/>
    <property type="evidence" value="ECO:0007669"/>
    <property type="project" value="TreeGrafter"/>
</dbReference>
<dbReference type="EnsemblMetazoa" id="tetur08g06930.1">
    <property type="protein sequence ID" value="tetur08g06930.1"/>
    <property type="gene ID" value="tetur08g06930"/>
</dbReference>
<sequence>MLDGFEAFALQEAAHAIRGIVFTEHSDEVYQAHLSDLCADPRPVDLVSACQKSRAFRKLHLEDKIELLKNAFFDLNAMKNIINFDPEIDGLNFCGVIYNREKLFTKNLYLRKKAFDLMDTFPNRFRTDINVCALLFLIIIFNPDLPELKYRYTIKSEQYVYIYLLRRYLVSCIEPICEALDYFYQLMTTIEEIRQLKIATEQEFDTSRTNGSYLLKNRVVRFIELGSVQQ</sequence>
<dbReference type="Proteomes" id="UP000015104">
    <property type="component" value="Unassembled WGS sequence"/>
</dbReference>
<reference evidence="8" key="2">
    <citation type="submission" date="2015-06" db="UniProtKB">
        <authorList>
            <consortium name="EnsemblMetazoa"/>
        </authorList>
    </citation>
    <scope>IDENTIFICATION</scope>
</reference>
<keyword evidence="5" id="KW-0238">DNA-binding</keyword>
<dbReference type="SUPFAM" id="SSF48508">
    <property type="entry name" value="Nuclear receptor ligand-binding domain"/>
    <property type="match status" value="1"/>
</dbReference>